<feature type="compositionally biased region" description="Basic and acidic residues" evidence="1">
    <location>
        <begin position="362"/>
        <end position="380"/>
    </location>
</feature>
<feature type="compositionally biased region" description="Basic and acidic residues" evidence="1">
    <location>
        <begin position="485"/>
        <end position="553"/>
    </location>
</feature>
<feature type="region of interest" description="Disordered" evidence="1">
    <location>
        <begin position="461"/>
        <end position="660"/>
    </location>
</feature>
<feature type="compositionally biased region" description="Basic residues" evidence="1">
    <location>
        <begin position="1"/>
        <end position="10"/>
    </location>
</feature>
<accession>A0A9P0D2D9</accession>
<feature type="region of interest" description="Disordered" evidence="1">
    <location>
        <begin position="114"/>
        <end position="144"/>
    </location>
</feature>
<feature type="compositionally biased region" description="Acidic residues" evidence="1">
    <location>
        <begin position="260"/>
        <end position="270"/>
    </location>
</feature>
<evidence type="ECO:0000313" key="3">
    <source>
        <dbReference type="Proteomes" id="UP001153636"/>
    </source>
</evidence>
<feature type="region of interest" description="Disordered" evidence="1">
    <location>
        <begin position="1"/>
        <end position="41"/>
    </location>
</feature>
<feature type="region of interest" description="Disordered" evidence="1">
    <location>
        <begin position="345"/>
        <end position="399"/>
    </location>
</feature>
<feature type="compositionally biased region" description="Acidic residues" evidence="1">
    <location>
        <begin position="612"/>
        <end position="621"/>
    </location>
</feature>
<evidence type="ECO:0000313" key="2">
    <source>
        <dbReference type="EMBL" id="CAH1110080.1"/>
    </source>
</evidence>
<gene>
    <name evidence="2" type="ORF">PSYICH_LOCUS10676</name>
</gene>
<organism evidence="2 3">
    <name type="scientific">Psylliodes chrysocephalus</name>
    <dbReference type="NCBI Taxonomy" id="3402493"/>
    <lineage>
        <taxon>Eukaryota</taxon>
        <taxon>Metazoa</taxon>
        <taxon>Ecdysozoa</taxon>
        <taxon>Arthropoda</taxon>
        <taxon>Hexapoda</taxon>
        <taxon>Insecta</taxon>
        <taxon>Pterygota</taxon>
        <taxon>Neoptera</taxon>
        <taxon>Endopterygota</taxon>
        <taxon>Coleoptera</taxon>
        <taxon>Polyphaga</taxon>
        <taxon>Cucujiformia</taxon>
        <taxon>Chrysomeloidea</taxon>
        <taxon>Chrysomelidae</taxon>
        <taxon>Galerucinae</taxon>
        <taxon>Alticini</taxon>
        <taxon>Psylliodes</taxon>
    </lineage>
</organism>
<feature type="compositionally biased region" description="Basic and acidic residues" evidence="1">
    <location>
        <begin position="645"/>
        <end position="660"/>
    </location>
</feature>
<dbReference type="AlphaFoldDB" id="A0A9P0D2D9"/>
<feature type="compositionally biased region" description="Basic and acidic residues" evidence="1">
    <location>
        <begin position="240"/>
        <end position="259"/>
    </location>
</feature>
<proteinExistence type="predicted"/>
<feature type="compositionally biased region" description="Polar residues" evidence="1">
    <location>
        <begin position="203"/>
        <end position="227"/>
    </location>
</feature>
<dbReference type="OrthoDB" id="6784607at2759"/>
<name>A0A9P0D2D9_9CUCU</name>
<feature type="compositionally biased region" description="Polar residues" evidence="1">
    <location>
        <begin position="126"/>
        <end position="144"/>
    </location>
</feature>
<dbReference type="Proteomes" id="UP001153636">
    <property type="component" value="Chromosome 4"/>
</dbReference>
<sequence>MNKIKQRSRSSRSSDRSSTQSGTYSTSRSRSASDSRLRSQYDRKVTDLEPIKSISSSLEVHTSRGTVIYNGICNGPDYYSRILGPTVDESILVGLKMLINMGFALPNCNDYPPRQELPVAPESATDVASQTESSGTESKTSQTTEIVSSVISSADVPIGVSEETYAVDYEASISEKSETPESISEPPETESESPEPKSVSSENLTNISPSLSSEEQIIEPTKTSTILISEPISEPIMEDTLSKEEEREVSTHNSEKLVEEDPVAEPDVESVVESVKDEEKSEDVIREVSPIKIEEEIAEVAPEKIEEEISEEAPLEKIDEEMAEELSEKIEKEISRVEVKENIPKEIPEEIPEEFEQTASYKSEETRKSEKENEIEKQEFTDPQSTVTEEELQTEGVRIDDDILSLSEVVGNASDKSQDDSETSEILSTFVTPIKESSVNKYRIYRSNFVDEIVVATATYAQDDLPLLHSQEITRNTSIKPSRVSIKESKPSKMSDTDSETEAKETKHPRRTSKESAQESKGSKRDTKDSRRGSDESKKRQERKESKKERKPSLEQSESIATKDRKSLSEKNKSKERRSTMETKKSIDSKKSKVSKTSEKRKVKEEPIQEVTETDITEDTDQSVTTRTLETTSDSSSEGSGYDTSEEKCPTKNKCSKTDKSSSTASILKSSTSSKSKESSTDTYICACHIHANGEQQNTENIRCMCPPSYCPRCETKKTPVVVTCPFITACMTGEEGPNEMPRNSDRTCPCTTAIINDIMKNQNQKNNCDKGTDNRVRSTTEDQKLLCDCYTSTSSTGYTSGSDSNGNMQRGDCPAKGNVRYAITKITEYGRFTTFEVMKSTKKVPKFMPKGLEGVFVLKHKS</sequence>
<protein>
    <submittedName>
        <fullName evidence="2">Uncharacterized protein</fullName>
    </submittedName>
</protein>
<feature type="region of interest" description="Disordered" evidence="1">
    <location>
        <begin position="171"/>
        <end position="283"/>
    </location>
</feature>
<feature type="compositionally biased region" description="Basic and acidic residues" evidence="1">
    <location>
        <begin position="274"/>
        <end position="283"/>
    </location>
</feature>
<reference evidence="2" key="1">
    <citation type="submission" date="2022-01" db="EMBL/GenBank/DDBJ databases">
        <authorList>
            <person name="King R."/>
        </authorList>
    </citation>
    <scope>NUCLEOTIDE SEQUENCE</scope>
</reference>
<evidence type="ECO:0000256" key="1">
    <source>
        <dbReference type="SAM" id="MobiDB-lite"/>
    </source>
</evidence>
<feature type="compositionally biased region" description="Low complexity" evidence="1">
    <location>
        <begin position="625"/>
        <end position="643"/>
    </location>
</feature>
<feature type="compositionally biased region" description="Polar residues" evidence="1">
    <location>
        <begin position="471"/>
        <end position="480"/>
    </location>
</feature>
<keyword evidence="3" id="KW-1185">Reference proteome</keyword>
<feature type="compositionally biased region" description="Basic and acidic residues" evidence="1">
    <location>
        <begin position="31"/>
        <end position="41"/>
    </location>
</feature>
<dbReference type="EMBL" id="OV651816">
    <property type="protein sequence ID" value="CAH1110080.1"/>
    <property type="molecule type" value="Genomic_DNA"/>
</dbReference>
<feature type="compositionally biased region" description="Low complexity" evidence="1">
    <location>
        <begin position="16"/>
        <end position="30"/>
    </location>
</feature>
<feature type="compositionally biased region" description="Basic and acidic residues" evidence="1">
    <location>
        <begin position="561"/>
        <end position="607"/>
    </location>
</feature>